<evidence type="ECO:0000313" key="3">
    <source>
        <dbReference type="EMBL" id="PSB59349.1"/>
    </source>
</evidence>
<dbReference type="AlphaFoldDB" id="A0A2T1GN79"/>
<dbReference type="OrthoDB" id="9784984at2"/>
<evidence type="ECO:0000256" key="1">
    <source>
        <dbReference type="PROSITE-ProRule" id="PRU01250"/>
    </source>
</evidence>
<dbReference type="Pfam" id="PF04545">
    <property type="entry name" value="Sigma70_r4"/>
    <property type="match status" value="1"/>
</dbReference>
<reference evidence="3 4" key="1">
    <citation type="submission" date="2018-03" db="EMBL/GenBank/DDBJ databases">
        <title>The ancient ancestry and fast evolution of plastids.</title>
        <authorList>
            <person name="Moore K.R."/>
            <person name="Magnabosco C."/>
            <person name="Momper L."/>
            <person name="Gold D.A."/>
            <person name="Bosak T."/>
            <person name="Fournier G.P."/>
        </authorList>
    </citation>
    <scope>NUCLEOTIDE SEQUENCE [LARGE SCALE GENOMIC DNA]</scope>
    <source>
        <strain evidence="3 4">CCALA 037</strain>
    </source>
</reference>
<feature type="domain" description="ClpX-type ZB" evidence="2">
    <location>
        <begin position="66"/>
        <end position="126"/>
    </location>
</feature>
<dbReference type="Pfam" id="PF06689">
    <property type="entry name" value="zf-C4_ClpX"/>
    <property type="match status" value="1"/>
</dbReference>
<keyword evidence="1" id="KW-0143">Chaperone</keyword>
<dbReference type="PROSITE" id="PS51902">
    <property type="entry name" value="CLPX_ZB"/>
    <property type="match status" value="1"/>
</dbReference>
<dbReference type="GO" id="GO:0051082">
    <property type="term" value="F:unfolded protein binding"/>
    <property type="evidence" value="ECO:0007669"/>
    <property type="project" value="UniProtKB-UniRule"/>
</dbReference>
<feature type="binding site" evidence="1">
    <location>
        <position position="80"/>
    </location>
    <ligand>
        <name>Zn(2+)</name>
        <dbReference type="ChEBI" id="CHEBI:29105"/>
    </ligand>
</feature>
<keyword evidence="1" id="KW-0862">Zinc</keyword>
<keyword evidence="4" id="KW-1185">Reference proteome</keyword>
<gene>
    <name evidence="3" type="ORF">C7B77_01060</name>
</gene>
<accession>A0A2T1GN79</accession>
<dbReference type="GO" id="GO:0008270">
    <property type="term" value="F:zinc ion binding"/>
    <property type="evidence" value="ECO:0007669"/>
    <property type="project" value="UniProtKB-UniRule"/>
</dbReference>
<protein>
    <recommendedName>
        <fullName evidence="2">ClpX-type ZB domain-containing protein</fullName>
    </recommendedName>
</protein>
<dbReference type="InterPro" id="IPR007630">
    <property type="entry name" value="RNA_pol_sigma70_r4"/>
</dbReference>
<dbReference type="GO" id="GO:0006352">
    <property type="term" value="P:DNA-templated transcription initiation"/>
    <property type="evidence" value="ECO:0007669"/>
    <property type="project" value="InterPro"/>
</dbReference>
<evidence type="ECO:0000313" key="4">
    <source>
        <dbReference type="Proteomes" id="UP000238937"/>
    </source>
</evidence>
<dbReference type="EMBL" id="PVWO01000007">
    <property type="protein sequence ID" value="PSB59349.1"/>
    <property type="molecule type" value="Genomic_DNA"/>
</dbReference>
<dbReference type="SUPFAM" id="SSF57716">
    <property type="entry name" value="Glucocorticoid receptor-like (DNA-binding domain)"/>
    <property type="match status" value="1"/>
</dbReference>
<dbReference type="InterPro" id="IPR059188">
    <property type="entry name" value="Znf_CLPX-like"/>
</dbReference>
<keyword evidence="1" id="KW-0479">Metal-binding</keyword>
<evidence type="ECO:0000259" key="2">
    <source>
        <dbReference type="PROSITE" id="PS51902"/>
    </source>
</evidence>
<proteinExistence type="inferred from homology"/>
<dbReference type="SUPFAM" id="SSF88659">
    <property type="entry name" value="Sigma3 and sigma4 domains of RNA polymerase sigma factors"/>
    <property type="match status" value="1"/>
</dbReference>
<dbReference type="InterPro" id="IPR038366">
    <property type="entry name" value="Znf_CppX_C4_sf"/>
</dbReference>
<dbReference type="InterPro" id="IPR013324">
    <property type="entry name" value="RNA_pol_sigma_r3/r4-like"/>
</dbReference>
<comment type="similarity">
    <text evidence="1">Belongs to the ClpX chaperone family.</text>
</comment>
<name>A0A2T1GN79_9CYAN</name>
<dbReference type="GO" id="GO:0006457">
    <property type="term" value="P:protein folding"/>
    <property type="evidence" value="ECO:0007669"/>
    <property type="project" value="UniProtKB-UniRule"/>
</dbReference>
<dbReference type="Proteomes" id="UP000238937">
    <property type="component" value="Unassembled WGS sequence"/>
</dbReference>
<sequence>MSEKNRLATLLFYRDRLSLQEVADRLNISIAAVKGRLHKSRHQLRSKLSPLQFPLPSTSIQESQPMNANTSEPAKLEMYCSFCQKSHESIKFLIAGPILRKVPIYICNECVDICNNIIREQERVDRQNS</sequence>
<dbReference type="GO" id="GO:0046983">
    <property type="term" value="F:protein dimerization activity"/>
    <property type="evidence" value="ECO:0007669"/>
    <property type="project" value="UniProtKB-UniRule"/>
</dbReference>
<organism evidence="3 4">
    <name type="scientific">Chamaesiphon polymorphus CCALA 037</name>
    <dbReference type="NCBI Taxonomy" id="2107692"/>
    <lineage>
        <taxon>Bacteria</taxon>
        <taxon>Bacillati</taxon>
        <taxon>Cyanobacteriota</taxon>
        <taxon>Cyanophyceae</taxon>
        <taxon>Gomontiellales</taxon>
        <taxon>Chamaesiphonaceae</taxon>
        <taxon>Chamaesiphon</taxon>
    </lineage>
</organism>
<dbReference type="Gene3D" id="6.20.220.10">
    <property type="entry name" value="ClpX chaperone, C4-type zinc finger domain"/>
    <property type="match status" value="1"/>
</dbReference>
<feature type="binding site" evidence="1">
    <location>
        <position position="83"/>
    </location>
    <ligand>
        <name>Zn(2+)</name>
        <dbReference type="ChEBI" id="CHEBI:29105"/>
    </ligand>
</feature>
<dbReference type="CDD" id="cd06171">
    <property type="entry name" value="Sigma70_r4"/>
    <property type="match status" value="1"/>
</dbReference>
<feature type="binding site" evidence="1">
    <location>
        <position position="107"/>
    </location>
    <ligand>
        <name>Zn(2+)</name>
        <dbReference type="ChEBI" id="CHEBI:29105"/>
    </ligand>
</feature>
<feature type="binding site" evidence="1">
    <location>
        <position position="110"/>
    </location>
    <ligand>
        <name>Zn(2+)</name>
        <dbReference type="ChEBI" id="CHEBI:29105"/>
    </ligand>
</feature>
<dbReference type="SMART" id="SM00994">
    <property type="entry name" value="zf-C4_ClpX"/>
    <property type="match status" value="1"/>
</dbReference>
<dbReference type="Gene3D" id="1.10.10.10">
    <property type="entry name" value="Winged helix-like DNA-binding domain superfamily/Winged helix DNA-binding domain"/>
    <property type="match status" value="1"/>
</dbReference>
<dbReference type="InterPro" id="IPR036388">
    <property type="entry name" value="WH-like_DNA-bd_sf"/>
</dbReference>
<dbReference type="InterPro" id="IPR010603">
    <property type="entry name" value="Znf_CppX_C4"/>
</dbReference>
<dbReference type="GO" id="GO:0003700">
    <property type="term" value="F:DNA-binding transcription factor activity"/>
    <property type="evidence" value="ECO:0007669"/>
    <property type="project" value="InterPro"/>
</dbReference>
<comment type="caution">
    <text evidence="3">The sequence shown here is derived from an EMBL/GenBank/DDBJ whole genome shotgun (WGS) entry which is preliminary data.</text>
</comment>